<dbReference type="Proteomes" id="UP000281498">
    <property type="component" value="Unassembled WGS sequence"/>
</dbReference>
<reference evidence="1 2" key="1">
    <citation type="submission" date="2017-10" db="EMBL/GenBank/DDBJ databases">
        <title>Bacillus sp. nov., a halophilic bacterium isolated from a Keqin Lake.</title>
        <authorList>
            <person name="Wang H."/>
        </authorList>
    </citation>
    <scope>NUCLEOTIDE SEQUENCE [LARGE SCALE GENOMIC DNA]</scope>
    <source>
        <strain evidence="1 2">KCTC 13187</strain>
    </source>
</reference>
<dbReference type="AlphaFoldDB" id="A0A3A9KAJ0"/>
<dbReference type="PANTHER" id="PTHR34822">
    <property type="entry name" value="GRPB DOMAIN PROTEIN (AFU_ORTHOLOGUE AFUA_1G01530)"/>
    <property type="match status" value="1"/>
</dbReference>
<accession>A0A3A9KAJ0</accession>
<evidence type="ECO:0000313" key="2">
    <source>
        <dbReference type="Proteomes" id="UP000281498"/>
    </source>
</evidence>
<proteinExistence type="predicted"/>
<name>A0A3A9KAJ0_9BACI</name>
<dbReference type="SUPFAM" id="SSF81301">
    <property type="entry name" value="Nucleotidyltransferase"/>
    <property type="match status" value="1"/>
</dbReference>
<dbReference type="InterPro" id="IPR007344">
    <property type="entry name" value="GrpB/CoaE"/>
</dbReference>
<dbReference type="EMBL" id="PDOE01000003">
    <property type="protein sequence ID" value="RKL67471.1"/>
    <property type="molecule type" value="Genomic_DNA"/>
</dbReference>
<dbReference type="PANTHER" id="PTHR34822:SF1">
    <property type="entry name" value="GRPB FAMILY PROTEIN"/>
    <property type="match status" value="1"/>
</dbReference>
<sequence>MRKVEVVSYREEWTLLFQEESIKISRIFGSECIHLYHIGSTAIPNMHAKPVIDILVEVQKIENVDSFNLEMERIGYVAMGENGIEGRRFYKKGGNNRSHHVHVFGTQNREIQRHIVFKDYLIAHPHEADRYSQLKQLLAKKYPDDIEKYIDGKNNFIKDIDAKANRWLKGR</sequence>
<dbReference type="InterPro" id="IPR043519">
    <property type="entry name" value="NT_sf"/>
</dbReference>
<dbReference type="Gene3D" id="3.30.460.10">
    <property type="entry name" value="Beta Polymerase, domain 2"/>
    <property type="match status" value="1"/>
</dbReference>
<dbReference type="RefSeq" id="WP_110935365.1">
    <property type="nucleotide sequence ID" value="NZ_KZ614146.1"/>
</dbReference>
<keyword evidence="2" id="KW-1185">Reference proteome</keyword>
<organism evidence="1 2">
    <name type="scientific">Salipaludibacillus neizhouensis</name>
    <dbReference type="NCBI Taxonomy" id="885475"/>
    <lineage>
        <taxon>Bacteria</taxon>
        <taxon>Bacillati</taxon>
        <taxon>Bacillota</taxon>
        <taxon>Bacilli</taxon>
        <taxon>Bacillales</taxon>
        <taxon>Bacillaceae</taxon>
    </lineage>
</organism>
<comment type="caution">
    <text evidence="1">The sequence shown here is derived from an EMBL/GenBank/DDBJ whole genome shotgun (WGS) entry which is preliminary data.</text>
</comment>
<protein>
    <recommendedName>
        <fullName evidence="3">GrpB family protein</fullName>
    </recommendedName>
</protein>
<dbReference type="OrthoDB" id="9799092at2"/>
<dbReference type="Pfam" id="PF04229">
    <property type="entry name" value="GrpB"/>
    <property type="match status" value="1"/>
</dbReference>
<gene>
    <name evidence="1" type="ORF">CR203_08950</name>
</gene>
<evidence type="ECO:0000313" key="1">
    <source>
        <dbReference type="EMBL" id="RKL67471.1"/>
    </source>
</evidence>
<evidence type="ECO:0008006" key="3">
    <source>
        <dbReference type="Google" id="ProtNLM"/>
    </source>
</evidence>